<dbReference type="AlphaFoldDB" id="A0A951PUS9"/>
<reference evidence="1" key="2">
    <citation type="journal article" date="2022" name="Microbiol. Resour. Announc.">
        <title>Metagenome Sequencing to Explore Phylogenomics of Terrestrial Cyanobacteria.</title>
        <authorList>
            <person name="Ward R.D."/>
            <person name="Stajich J.E."/>
            <person name="Johansen J.R."/>
            <person name="Huntemann M."/>
            <person name="Clum A."/>
            <person name="Foster B."/>
            <person name="Foster B."/>
            <person name="Roux S."/>
            <person name="Palaniappan K."/>
            <person name="Varghese N."/>
            <person name="Mukherjee S."/>
            <person name="Reddy T.B.K."/>
            <person name="Daum C."/>
            <person name="Copeland A."/>
            <person name="Chen I.A."/>
            <person name="Ivanova N.N."/>
            <person name="Kyrpides N.C."/>
            <person name="Shapiro N."/>
            <person name="Eloe-Fadrosh E.A."/>
            <person name="Pietrasiak N."/>
        </authorList>
    </citation>
    <scope>NUCLEOTIDE SEQUENCE</scope>
    <source>
        <strain evidence="1">JT2-VF2</strain>
    </source>
</reference>
<dbReference type="EMBL" id="JAHHHN010000002">
    <property type="protein sequence ID" value="MBW4560639.1"/>
    <property type="molecule type" value="Genomic_DNA"/>
</dbReference>
<protein>
    <submittedName>
        <fullName evidence="1">Uncharacterized protein</fullName>
    </submittedName>
</protein>
<evidence type="ECO:0000313" key="1">
    <source>
        <dbReference type="EMBL" id="MBW4560639.1"/>
    </source>
</evidence>
<name>A0A951PUS9_9NOST</name>
<comment type="caution">
    <text evidence="1">The sequence shown here is derived from an EMBL/GenBank/DDBJ whole genome shotgun (WGS) entry which is preliminary data.</text>
</comment>
<gene>
    <name evidence="1" type="ORF">KME32_05675</name>
</gene>
<sequence>MVFIKEIVQQALTTGYLSLAAQNQIQVLLQGDYDSEDLDAYIILQRAVVAGDVKQEARSQKALLSSTGKDAASNIKLAYQVAAEIACVAAMALTMPKNTKEYPYLGA</sequence>
<accession>A0A951PUS9</accession>
<proteinExistence type="predicted"/>
<dbReference type="Proteomes" id="UP000715781">
    <property type="component" value="Unassembled WGS sequence"/>
</dbReference>
<reference evidence="1" key="1">
    <citation type="submission" date="2021-05" db="EMBL/GenBank/DDBJ databases">
        <authorList>
            <person name="Pietrasiak N."/>
            <person name="Ward R."/>
            <person name="Stajich J.E."/>
            <person name="Kurbessoian T."/>
        </authorList>
    </citation>
    <scope>NUCLEOTIDE SEQUENCE</scope>
    <source>
        <strain evidence="1">JT2-VF2</strain>
    </source>
</reference>
<evidence type="ECO:0000313" key="2">
    <source>
        <dbReference type="Proteomes" id="UP000715781"/>
    </source>
</evidence>
<organism evidence="1 2">
    <name type="scientific">Mojavia pulchra JT2-VF2</name>
    <dbReference type="NCBI Taxonomy" id="287848"/>
    <lineage>
        <taxon>Bacteria</taxon>
        <taxon>Bacillati</taxon>
        <taxon>Cyanobacteriota</taxon>
        <taxon>Cyanophyceae</taxon>
        <taxon>Nostocales</taxon>
        <taxon>Nostocaceae</taxon>
    </lineage>
</organism>